<evidence type="ECO:0000256" key="1">
    <source>
        <dbReference type="SAM" id="MobiDB-lite"/>
    </source>
</evidence>
<gene>
    <name evidence="4" type="ORF">D5R97_05770</name>
</gene>
<evidence type="ECO:0000313" key="4">
    <source>
        <dbReference type="EMBL" id="RQD75564.1"/>
    </source>
</evidence>
<dbReference type="Pfam" id="PF02517">
    <property type="entry name" value="Rce1-like"/>
    <property type="match status" value="1"/>
</dbReference>
<dbReference type="GO" id="GO:0080120">
    <property type="term" value="P:CAAX-box protein maturation"/>
    <property type="evidence" value="ECO:0007669"/>
    <property type="project" value="UniProtKB-ARBA"/>
</dbReference>
<evidence type="ECO:0000256" key="2">
    <source>
        <dbReference type="SAM" id="Phobius"/>
    </source>
</evidence>
<dbReference type="AlphaFoldDB" id="A0A424YDJ5"/>
<sequence length="316" mass="35396">MLENNGFQVPQGEAGGAGRTTPSPLSLSKLLLFTFVLLITIGAVAQVANFEVGMFITQWLLILPPALWFLKRYKLDFVNFARFKSLDLKFVPTLLLLVVCAWITSMFAASALIGLLMNYGYEPLELIPPPETLGHLFIYYLVIAISAGVCEEVLFRGAIMPSLEKQGYFPALMFSTLLFAFFHGSFINLASIFFLGFIIGVVVIKTGSLLGGILYHFLNNALAVTYLYLANNYNLESHLMLDDYRVLILILLLALAGVFFGLRKLHEQGKGIYIWRGKERWLPRGWLNWAAVIIFLLFVIMASLELLMGFGFLTVV</sequence>
<dbReference type="InterPro" id="IPR003675">
    <property type="entry name" value="Rce1/LyrA-like_dom"/>
</dbReference>
<dbReference type="EMBL" id="QZAA01000155">
    <property type="protein sequence ID" value="RQD75564.1"/>
    <property type="molecule type" value="Genomic_DNA"/>
</dbReference>
<feature type="region of interest" description="Disordered" evidence="1">
    <location>
        <begin position="1"/>
        <end position="20"/>
    </location>
</feature>
<feature type="transmembrane region" description="Helical" evidence="2">
    <location>
        <begin position="90"/>
        <end position="117"/>
    </location>
</feature>
<dbReference type="GO" id="GO:0006508">
    <property type="term" value="P:proteolysis"/>
    <property type="evidence" value="ECO:0007669"/>
    <property type="project" value="UniProtKB-KW"/>
</dbReference>
<dbReference type="GO" id="GO:0004175">
    <property type="term" value="F:endopeptidase activity"/>
    <property type="evidence" value="ECO:0007669"/>
    <property type="project" value="UniProtKB-ARBA"/>
</dbReference>
<dbReference type="GO" id="GO:0008237">
    <property type="term" value="F:metallopeptidase activity"/>
    <property type="evidence" value="ECO:0007669"/>
    <property type="project" value="UniProtKB-KW"/>
</dbReference>
<keyword evidence="2" id="KW-1133">Transmembrane helix</keyword>
<feature type="domain" description="CAAX prenyl protease 2/Lysostaphin resistance protein A-like" evidence="3">
    <location>
        <begin position="136"/>
        <end position="222"/>
    </location>
</feature>
<feature type="transmembrane region" description="Helical" evidence="2">
    <location>
        <begin position="217"/>
        <end position="234"/>
    </location>
</feature>
<organism evidence="4 5">
    <name type="scientific">Candidatus Syntrophonatronum acetioxidans</name>
    <dbReference type="NCBI Taxonomy" id="1795816"/>
    <lineage>
        <taxon>Bacteria</taxon>
        <taxon>Bacillati</taxon>
        <taxon>Bacillota</taxon>
        <taxon>Clostridia</taxon>
        <taxon>Eubacteriales</taxon>
        <taxon>Syntrophomonadaceae</taxon>
        <taxon>Candidatus Syntrophonatronum</taxon>
    </lineage>
</organism>
<keyword evidence="2" id="KW-0812">Transmembrane</keyword>
<dbReference type="Proteomes" id="UP000285138">
    <property type="component" value="Unassembled WGS sequence"/>
</dbReference>
<feature type="transmembrane region" description="Helical" evidence="2">
    <location>
        <begin position="30"/>
        <end position="48"/>
    </location>
</feature>
<accession>A0A424YDJ5</accession>
<feature type="transmembrane region" description="Helical" evidence="2">
    <location>
        <begin position="286"/>
        <end position="313"/>
    </location>
</feature>
<keyword evidence="4" id="KW-0378">Hydrolase</keyword>
<evidence type="ECO:0000259" key="3">
    <source>
        <dbReference type="Pfam" id="PF02517"/>
    </source>
</evidence>
<keyword evidence="4" id="KW-0482">Metalloprotease</keyword>
<feature type="transmembrane region" description="Helical" evidence="2">
    <location>
        <begin position="54"/>
        <end position="70"/>
    </location>
</feature>
<protein>
    <submittedName>
        <fullName evidence="4">CPBP family intramembrane metalloprotease</fullName>
    </submittedName>
</protein>
<keyword evidence="2" id="KW-0472">Membrane</keyword>
<evidence type="ECO:0000313" key="5">
    <source>
        <dbReference type="Proteomes" id="UP000285138"/>
    </source>
</evidence>
<comment type="caution">
    <text evidence="4">The sequence shown here is derived from an EMBL/GenBank/DDBJ whole genome shotgun (WGS) entry which is preliminary data.</text>
</comment>
<feature type="transmembrane region" description="Helical" evidence="2">
    <location>
        <begin position="246"/>
        <end position="265"/>
    </location>
</feature>
<feature type="transmembrane region" description="Helical" evidence="2">
    <location>
        <begin position="137"/>
        <end position="155"/>
    </location>
</feature>
<proteinExistence type="predicted"/>
<keyword evidence="4" id="KW-0645">Protease</keyword>
<reference evidence="4 5" key="1">
    <citation type="submission" date="2018-08" db="EMBL/GenBank/DDBJ databases">
        <title>The metabolism and importance of syntrophic acetate oxidation coupled to methane or sulfide production in haloalkaline environments.</title>
        <authorList>
            <person name="Timmers P.H.A."/>
            <person name="Vavourakis C.D."/>
            <person name="Sorokin D.Y."/>
            <person name="Sinninghe Damste J.S."/>
            <person name="Muyzer G."/>
            <person name="Stams A.J.M."/>
            <person name="Plugge C.M."/>
        </authorList>
    </citation>
    <scope>NUCLEOTIDE SEQUENCE [LARGE SCALE GENOMIC DNA]</scope>
    <source>
        <strain evidence="4">MSAO_Bac1</strain>
    </source>
</reference>
<name>A0A424YDJ5_9FIRM</name>